<proteinExistence type="predicted"/>
<sequence length="528" mass="54515">MPLTAATWAATLRLAAEELGRMRVFIDDLDGWDGEDGDTGSNAHLTVAAMEHAVASLDPSAPLDAALEASAVEGLRGGVGHVGVLLAIVVSAWARAVGASQPVTPVSLRRMLRALPWEVPDAHLEWTVAVEAMFDEATSELDTLGETLPDEAGIVSRFSAQSQYGLVNATSERTGRVDAGAAVLAVLVACLDAAVREDHAMLDSLARMLAELAGSNAPPSPRPQAPAPGRAFTVDILLQGSRSDAGSARAALDALGVRYSCAGHIDLFGVGTWRLHVDTSAPLAVRPRAGAVRRFQVRDARPDEMIGQDALSDGVTHRGVRLLERRTLRRVERAAVVALTRAPGLVEDLAQAGAVVLLDPDPADLGVVDALARRSSAGVCLVVPGSGVLPGIDESDPARIVVAGSRDDLSALAVAQACGPLFLPQPGGPEAAALVAQMLRGTADQALARSTVVPLPGDADGPRVQAAVREVLAVQPRACRVLVAAGDGPMLVAVLRQVLAGAGPEPPAPDLEVMDGGQEGPSLLQGIR</sequence>
<feature type="domain" description="DhaL" evidence="2">
    <location>
        <begin position="6"/>
        <end position="193"/>
    </location>
</feature>
<evidence type="ECO:0000313" key="3">
    <source>
        <dbReference type="EMBL" id="MFC7580802.1"/>
    </source>
</evidence>
<evidence type="ECO:0000259" key="2">
    <source>
        <dbReference type="PROSITE" id="PS51480"/>
    </source>
</evidence>
<dbReference type="InterPro" id="IPR036117">
    <property type="entry name" value="DhaL_dom_sf"/>
</dbReference>
<dbReference type="Gene3D" id="1.25.40.340">
    <property type="match status" value="1"/>
</dbReference>
<organism evidence="3 4">
    <name type="scientific">Schaalia naturae</name>
    <dbReference type="NCBI Taxonomy" id="635203"/>
    <lineage>
        <taxon>Bacteria</taxon>
        <taxon>Bacillati</taxon>
        <taxon>Actinomycetota</taxon>
        <taxon>Actinomycetes</taxon>
        <taxon>Actinomycetales</taxon>
        <taxon>Actinomycetaceae</taxon>
        <taxon>Schaalia</taxon>
    </lineage>
</organism>
<protein>
    <recommendedName>
        <fullName evidence="2">DhaL domain-containing protein</fullName>
    </recommendedName>
</protein>
<dbReference type="SUPFAM" id="SSF101473">
    <property type="entry name" value="DhaL-like"/>
    <property type="match status" value="1"/>
</dbReference>
<dbReference type="RefSeq" id="WP_380973246.1">
    <property type="nucleotide sequence ID" value="NZ_JBHTEF010000001.1"/>
</dbReference>
<reference evidence="4" key="1">
    <citation type="journal article" date="2019" name="Int. J. Syst. Evol. Microbiol.">
        <title>The Global Catalogue of Microorganisms (GCM) 10K type strain sequencing project: providing services to taxonomists for standard genome sequencing and annotation.</title>
        <authorList>
            <consortium name="The Broad Institute Genomics Platform"/>
            <consortium name="The Broad Institute Genome Sequencing Center for Infectious Disease"/>
            <person name="Wu L."/>
            <person name="Ma J."/>
        </authorList>
    </citation>
    <scope>NUCLEOTIDE SEQUENCE [LARGE SCALE GENOMIC DNA]</scope>
    <source>
        <strain evidence="4">CCUG 56698</strain>
    </source>
</reference>
<dbReference type="PROSITE" id="PS51480">
    <property type="entry name" value="DHAL"/>
    <property type="match status" value="1"/>
</dbReference>
<dbReference type="InterPro" id="IPR004007">
    <property type="entry name" value="DhaL_dom"/>
</dbReference>
<keyword evidence="4" id="KW-1185">Reference proteome</keyword>
<feature type="region of interest" description="Disordered" evidence="1">
    <location>
        <begin position="506"/>
        <end position="528"/>
    </location>
</feature>
<name>A0ABW2SKZ8_9ACTO</name>
<gene>
    <name evidence="3" type="ORF">ACFQWG_06275</name>
</gene>
<comment type="caution">
    <text evidence="3">The sequence shown here is derived from an EMBL/GenBank/DDBJ whole genome shotgun (WGS) entry which is preliminary data.</text>
</comment>
<evidence type="ECO:0000256" key="1">
    <source>
        <dbReference type="SAM" id="MobiDB-lite"/>
    </source>
</evidence>
<dbReference type="Proteomes" id="UP001596527">
    <property type="component" value="Unassembled WGS sequence"/>
</dbReference>
<accession>A0ABW2SKZ8</accession>
<dbReference type="EMBL" id="JBHTEF010000001">
    <property type="protein sequence ID" value="MFC7580802.1"/>
    <property type="molecule type" value="Genomic_DNA"/>
</dbReference>
<evidence type="ECO:0000313" key="4">
    <source>
        <dbReference type="Proteomes" id="UP001596527"/>
    </source>
</evidence>